<dbReference type="PANTHER" id="PTHR13604:SF0">
    <property type="entry name" value="ABASIC SITE PROCESSING PROTEIN HMCES"/>
    <property type="match status" value="1"/>
</dbReference>
<keyword evidence="4 8" id="KW-0378">Hydrolase</keyword>
<gene>
    <name evidence="9" type="ORF">H9645_09760</name>
</gene>
<dbReference type="InterPro" id="IPR003738">
    <property type="entry name" value="SRAP"/>
</dbReference>
<keyword evidence="6" id="KW-0238">DNA-binding</keyword>
<keyword evidence="5" id="KW-0190">Covalent protein-DNA linkage</keyword>
<evidence type="ECO:0000256" key="1">
    <source>
        <dbReference type="ARBA" id="ARBA00008136"/>
    </source>
</evidence>
<keyword evidence="7" id="KW-0456">Lyase</keyword>
<dbReference type="EMBL" id="JACSQJ010000005">
    <property type="protein sequence ID" value="MBD7988312.1"/>
    <property type="molecule type" value="Genomic_DNA"/>
</dbReference>
<accession>A0ABR8UJW4</accession>
<dbReference type="Gene3D" id="3.90.1680.10">
    <property type="entry name" value="SOS response associated peptidase-like"/>
    <property type="match status" value="1"/>
</dbReference>
<evidence type="ECO:0000256" key="7">
    <source>
        <dbReference type="ARBA" id="ARBA00023239"/>
    </source>
</evidence>
<dbReference type="Proteomes" id="UP000647183">
    <property type="component" value="Unassembled WGS sequence"/>
</dbReference>
<sequence length="307" mass="34686">MCYSALVHAEIRKLERTLGVKIDPDWYVEEFWIRKGKDPGKRPRMPRVVEREAMALAPASIAAAIAAADQAEIDQLTQLVFAQRKRVADAERSLQARETKKARDDIRIGTGKVEAAMRRLDELRAPTADAGPGRIYPGYWCPVVIRERGRYVARLMRYQCRLPDWTEAIERRYPGTYNARRDNLEKSWGKVFGHGHGVMVASAFYEHVDRGGHDQVLEFRPSDGRDMIAACLWTRTAEADGSELYSFAAITDAPPAEVAAAGHDRCIVPIKAEHLEAWLTPDPGNLAALYAILDDRERPYYEHREAA</sequence>
<evidence type="ECO:0000256" key="8">
    <source>
        <dbReference type="RuleBase" id="RU364100"/>
    </source>
</evidence>
<dbReference type="SUPFAM" id="SSF143081">
    <property type="entry name" value="BB1717-like"/>
    <property type="match status" value="1"/>
</dbReference>
<keyword evidence="10" id="KW-1185">Reference proteome</keyword>
<dbReference type="PANTHER" id="PTHR13604">
    <property type="entry name" value="DC12-RELATED"/>
    <property type="match status" value="1"/>
</dbReference>
<dbReference type="EC" id="3.4.-.-" evidence="8"/>
<evidence type="ECO:0000313" key="10">
    <source>
        <dbReference type="Proteomes" id="UP000647183"/>
    </source>
</evidence>
<organism evidence="9 10">
    <name type="scientific">Luteimonas colneyensis</name>
    <dbReference type="NCBI Taxonomy" id="2762230"/>
    <lineage>
        <taxon>Bacteria</taxon>
        <taxon>Pseudomonadati</taxon>
        <taxon>Pseudomonadota</taxon>
        <taxon>Gammaproteobacteria</taxon>
        <taxon>Lysobacterales</taxon>
        <taxon>Lysobacteraceae</taxon>
        <taxon>Luteimonas</taxon>
    </lineage>
</organism>
<dbReference type="Pfam" id="PF02586">
    <property type="entry name" value="SRAP"/>
    <property type="match status" value="1"/>
</dbReference>
<evidence type="ECO:0000256" key="5">
    <source>
        <dbReference type="ARBA" id="ARBA00023124"/>
    </source>
</evidence>
<proteinExistence type="inferred from homology"/>
<dbReference type="InterPro" id="IPR036590">
    <property type="entry name" value="SRAP-like"/>
</dbReference>
<evidence type="ECO:0000256" key="4">
    <source>
        <dbReference type="ARBA" id="ARBA00022801"/>
    </source>
</evidence>
<name>A0ABR8UJW4_9GAMM</name>
<dbReference type="RefSeq" id="WP_191729516.1">
    <property type="nucleotide sequence ID" value="NZ_JACSQJ010000005.1"/>
</dbReference>
<evidence type="ECO:0000256" key="2">
    <source>
        <dbReference type="ARBA" id="ARBA00022670"/>
    </source>
</evidence>
<keyword evidence="2 8" id="KW-0645">Protease</keyword>
<reference evidence="9 10" key="1">
    <citation type="submission" date="2020-08" db="EMBL/GenBank/DDBJ databases">
        <title>A Genomic Blueprint of the Chicken Gut Microbiome.</title>
        <authorList>
            <person name="Gilroy R."/>
            <person name="Ravi A."/>
            <person name="Getino M."/>
            <person name="Pursley I."/>
            <person name="Horton D.L."/>
            <person name="Alikhan N.-F."/>
            <person name="Baker D."/>
            <person name="Gharbi K."/>
            <person name="Hall N."/>
            <person name="Watson M."/>
            <person name="Adriaenssens E.M."/>
            <person name="Foster-Nyarko E."/>
            <person name="Jarju S."/>
            <person name="Secka A."/>
            <person name="Antonio M."/>
            <person name="Oren A."/>
            <person name="Chaudhuri R."/>
            <person name="La Ragione R.M."/>
            <person name="Hildebrand F."/>
            <person name="Pallen M.J."/>
        </authorList>
    </citation>
    <scope>NUCLEOTIDE SEQUENCE [LARGE SCALE GENOMIC DNA]</scope>
    <source>
        <strain evidence="9 10">Sa2BVA3</strain>
    </source>
</reference>
<evidence type="ECO:0000256" key="6">
    <source>
        <dbReference type="ARBA" id="ARBA00023125"/>
    </source>
</evidence>
<evidence type="ECO:0000256" key="3">
    <source>
        <dbReference type="ARBA" id="ARBA00022763"/>
    </source>
</evidence>
<protein>
    <recommendedName>
        <fullName evidence="8">Abasic site processing protein</fullName>
        <ecNumber evidence="8">3.4.-.-</ecNumber>
    </recommendedName>
</protein>
<comment type="similarity">
    <text evidence="1 8">Belongs to the SOS response-associated peptidase family.</text>
</comment>
<comment type="caution">
    <text evidence="9">The sequence shown here is derived from an EMBL/GenBank/DDBJ whole genome shotgun (WGS) entry which is preliminary data.</text>
</comment>
<keyword evidence="3" id="KW-0227">DNA damage</keyword>
<evidence type="ECO:0000313" key="9">
    <source>
        <dbReference type="EMBL" id="MBD7988312.1"/>
    </source>
</evidence>